<dbReference type="HOGENOM" id="CLU_3029735_0_0_11"/>
<dbReference type="KEGG" id="sen:SACE_5890"/>
<accession>A4FLZ8</accession>
<organism evidence="2 3">
    <name type="scientific">Saccharopolyspora erythraea (strain ATCC 11635 / DSM 40517 / JCM 4748 / NBRC 13426 / NCIMB 8594 / NRRL 2338)</name>
    <dbReference type="NCBI Taxonomy" id="405948"/>
    <lineage>
        <taxon>Bacteria</taxon>
        <taxon>Bacillati</taxon>
        <taxon>Actinomycetota</taxon>
        <taxon>Actinomycetes</taxon>
        <taxon>Pseudonocardiales</taxon>
        <taxon>Pseudonocardiaceae</taxon>
        <taxon>Saccharopolyspora</taxon>
    </lineage>
</organism>
<dbReference type="AlphaFoldDB" id="A4FLZ8"/>
<reference evidence="2 3" key="1">
    <citation type="journal article" date="2007" name="Nat. Biotechnol.">
        <title>Complete genome sequence of the erythromycin-producing bacterium Saccharopolyspora erythraea NRRL23338.</title>
        <authorList>
            <person name="Oliynyk M."/>
            <person name="Samborskyy M."/>
            <person name="Lester J.B."/>
            <person name="Mironenko T."/>
            <person name="Scott N."/>
            <person name="Dickens S."/>
            <person name="Haydock S.F."/>
            <person name="Leadlay P.F."/>
        </authorList>
    </citation>
    <scope>NUCLEOTIDE SEQUENCE [LARGE SCALE GENOMIC DNA]</scope>
    <source>
        <strain evidence="3">ATCC 11635 / DSM 40517 / JCM 4748 / NBRC 13426 / NCIMB 8594 / NRRL 2338</strain>
    </source>
</reference>
<feature type="region of interest" description="Disordered" evidence="1">
    <location>
        <begin position="1"/>
        <end position="24"/>
    </location>
</feature>
<dbReference type="Proteomes" id="UP000006728">
    <property type="component" value="Chromosome"/>
</dbReference>
<protein>
    <submittedName>
        <fullName evidence="2">Uncharacterized protein</fullName>
    </submittedName>
</protein>
<gene>
    <name evidence="2" type="ordered locus">SACE_5890</name>
</gene>
<evidence type="ECO:0000313" key="2">
    <source>
        <dbReference type="EMBL" id="CAM05073.1"/>
    </source>
</evidence>
<dbReference type="EMBL" id="AM420293">
    <property type="protein sequence ID" value="CAM05073.1"/>
    <property type="molecule type" value="Genomic_DNA"/>
</dbReference>
<sequence length="55" mass="6595">MGHGEPDDERGAQLPQRRCQQHREGLRQELREGFGSHPEQRLRQGFTWWRVLEGR</sequence>
<name>A4FLZ8_SACEN</name>
<evidence type="ECO:0000313" key="3">
    <source>
        <dbReference type="Proteomes" id="UP000006728"/>
    </source>
</evidence>
<keyword evidence="3" id="KW-1185">Reference proteome</keyword>
<proteinExistence type="predicted"/>
<dbReference type="STRING" id="405948.SACE_5890"/>
<evidence type="ECO:0000256" key="1">
    <source>
        <dbReference type="SAM" id="MobiDB-lite"/>
    </source>
</evidence>